<reference evidence="11 12" key="1">
    <citation type="submission" date="2021-05" db="EMBL/GenBank/DDBJ databases">
        <title>Genome Assembly of Synthetic Allotetraploid Brassica napus Reveals Homoeologous Exchanges between Subgenomes.</title>
        <authorList>
            <person name="Davis J.T."/>
        </authorList>
    </citation>
    <scope>NUCLEOTIDE SEQUENCE [LARGE SCALE GENOMIC DNA]</scope>
    <source>
        <strain evidence="12">cv. Da-Ae</strain>
        <tissue evidence="11">Seedling</tissue>
    </source>
</reference>
<dbReference type="NCBIfam" id="NF006345">
    <property type="entry name" value="PRK08572.1"/>
    <property type="match status" value="1"/>
</dbReference>
<dbReference type="InterPro" id="IPR005516">
    <property type="entry name" value="Remorin_C"/>
</dbReference>
<feature type="region of interest" description="Disordered" evidence="7">
    <location>
        <begin position="1"/>
        <end position="58"/>
    </location>
</feature>
<organism evidence="11 12">
    <name type="scientific">Brassica napus</name>
    <name type="common">Rape</name>
    <dbReference type="NCBI Taxonomy" id="3708"/>
    <lineage>
        <taxon>Eukaryota</taxon>
        <taxon>Viridiplantae</taxon>
        <taxon>Streptophyta</taxon>
        <taxon>Embryophyta</taxon>
        <taxon>Tracheophyta</taxon>
        <taxon>Spermatophyta</taxon>
        <taxon>Magnoliopsida</taxon>
        <taxon>eudicotyledons</taxon>
        <taxon>Gunneridae</taxon>
        <taxon>Pentapetalae</taxon>
        <taxon>rosids</taxon>
        <taxon>malvids</taxon>
        <taxon>Brassicales</taxon>
        <taxon>Brassicaceae</taxon>
        <taxon>Brassiceae</taxon>
        <taxon>Brassica</taxon>
    </lineage>
</organism>
<dbReference type="PANTHER" id="PTHR31775:SF5">
    <property type="entry name" value="REMORIN 1.4"/>
    <property type="match status" value="1"/>
</dbReference>
<keyword evidence="12" id="KW-1185">Reference proteome</keyword>
<dbReference type="Pfam" id="PF03766">
    <property type="entry name" value="Remorin_N"/>
    <property type="match status" value="1"/>
</dbReference>
<evidence type="ECO:0000256" key="4">
    <source>
        <dbReference type="ARBA" id="ARBA00023274"/>
    </source>
</evidence>
<evidence type="ECO:0008006" key="13">
    <source>
        <dbReference type="Google" id="ProtNLM"/>
    </source>
</evidence>
<feature type="compositionally biased region" description="Pro residues" evidence="7">
    <location>
        <begin position="43"/>
        <end position="53"/>
    </location>
</feature>
<feature type="domain" description="Remorin N-terminal" evidence="9">
    <location>
        <begin position="34"/>
        <end position="91"/>
    </location>
</feature>
<dbReference type="InterPro" id="IPR028333">
    <property type="entry name" value="Ribosomal_uS17_arc/euk"/>
</dbReference>
<evidence type="ECO:0000256" key="6">
    <source>
        <dbReference type="SAM" id="Coils"/>
    </source>
</evidence>
<evidence type="ECO:0000256" key="3">
    <source>
        <dbReference type="ARBA" id="ARBA00022980"/>
    </source>
</evidence>
<evidence type="ECO:0000256" key="5">
    <source>
        <dbReference type="RuleBase" id="RU003872"/>
    </source>
</evidence>
<evidence type="ECO:0000256" key="1">
    <source>
        <dbReference type="ARBA" id="ARBA00005711"/>
    </source>
</evidence>
<evidence type="ECO:0000259" key="10">
    <source>
        <dbReference type="Pfam" id="PF16205"/>
    </source>
</evidence>
<dbReference type="InterPro" id="IPR005518">
    <property type="entry name" value="Remorin_N"/>
</dbReference>
<keyword evidence="4 5" id="KW-0687">Ribonucleoprotein</keyword>
<dbReference type="Pfam" id="PF00366">
    <property type="entry name" value="Ribosomal_S17"/>
    <property type="match status" value="1"/>
</dbReference>
<feature type="coiled-coil region" evidence="6">
    <location>
        <begin position="130"/>
        <end position="161"/>
    </location>
</feature>
<dbReference type="PROSITE" id="PS00056">
    <property type="entry name" value="RIBOSOMAL_S17"/>
    <property type="match status" value="1"/>
</dbReference>
<gene>
    <name evidence="11" type="ORF">HID58_023304</name>
</gene>
<evidence type="ECO:0000259" key="8">
    <source>
        <dbReference type="Pfam" id="PF03763"/>
    </source>
</evidence>
<comment type="similarity">
    <text evidence="2 5">Belongs to the universal ribosomal protein uS17 family.</text>
</comment>
<evidence type="ECO:0000313" key="11">
    <source>
        <dbReference type="EMBL" id="KAH0923286.1"/>
    </source>
</evidence>
<evidence type="ECO:0000256" key="2">
    <source>
        <dbReference type="ARBA" id="ARBA00010254"/>
    </source>
</evidence>
<keyword evidence="6" id="KW-0175">Coiled coil</keyword>
<dbReference type="InterPro" id="IPR032440">
    <property type="entry name" value="Ribosomal_uS17_N"/>
</dbReference>
<accession>A0ABQ8D4C4</accession>
<dbReference type="PRINTS" id="PR00973">
    <property type="entry name" value="RIBOSOMALS17"/>
</dbReference>
<dbReference type="NCBIfam" id="TIGR03630">
    <property type="entry name" value="uS17_arch"/>
    <property type="match status" value="1"/>
</dbReference>
<keyword evidence="3 5" id="KW-0689">Ribosomal protein</keyword>
<dbReference type="InterPro" id="IPR012340">
    <property type="entry name" value="NA-bd_OB-fold"/>
</dbReference>
<proteinExistence type="inferred from homology"/>
<name>A0ABQ8D4C4_BRANA</name>
<feature type="compositionally biased region" description="Low complexity" evidence="7">
    <location>
        <begin position="13"/>
        <end position="28"/>
    </location>
</feature>
<evidence type="ECO:0000259" key="9">
    <source>
        <dbReference type="Pfam" id="PF03766"/>
    </source>
</evidence>
<dbReference type="Pfam" id="PF16205">
    <property type="entry name" value="Ribosomal_S17_N"/>
    <property type="match status" value="1"/>
</dbReference>
<evidence type="ECO:0000313" key="12">
    <source>
        <dbReference type="Proteomes" id="UP000824890"/>
    </source>
</evidence>
<comment type="caution">
    <text evidence="11">The sequence shown here is derived from an EMBL/GenBank/DDBJ whole genome shotgun (WGS) entry which is preliminary data.</text>
</comment>
<feature type="domain" description="Small ribosomal subunit protein uS17 N-terminal" evidence="10">
    <location>
        <begin position="246"/>
        <end position="314"/>
    </location>
</feature>
<dbReference type="InterPro" id="IPR019979">
    <property type="entry name" value="Ribosomal_uS17_CS"/>
</dbReference>
<feature type="domain" description="Remorin C-terminal" evidence="8">
    <location>
        <begin position="95"/>
        <end position="200"/>
    </location>
</feature>
<dbReference type="Proteomes" id="UP000824890">
    <property type="component" value="Unassembled WGS sequence"/>
</dbReference>
<dbReference type="EMBL" id="JAGKQM010000006">
    <property type="protein sequence ID" value="KAH0923286.1"/>
    <property type="molecule type" value="Genomic_DNA"/>
</dbReference>
<comment type="similarity">
    <text evidence="1">Belongs to the remorin family.</text>
</comment>
<protein>
    <recommendedName>
        <fullName evidence="13">40S ribosomal protein S11</fullName>
    </recommendedName>
</protein>
<sequence>MAEEEQNKVTENVTTVSEPTPSTPAPVEKPVDAVDVAPQEKPVAPPPVLPSPAPVEEKLEDSKAIVPIVAKEAGEEKKEGSVNRDAVLARVETEKRMSLIKAWEEAEKCKVENKAEKKLSSIGSWENNKKAAVEAELKKMEEQLEKKKAEYVELMKNKIAQIHKQAEEKRAMIEARRGEEVLKAEELAAKYRATGTAPKKLFGCIKSWFCRELHCISFTLILPQSIISGEQQQQEQEQQPVAMAEQTEKAFLKQPKVFLSSKKSGKGKRPGKGGNRFWKNIGLGFKTPRDAIDGHYIDKKCPFTGTVSVRGRILAGTCHSAKMQRTIIVRRNYLHFVKKYQRYEKRHSNIPAHVSPCFRVKEGDHVIIGQCRPLSKTVRFNVLKVIPAGASAFAKKAFTGM</sequence>
<dbReference type="CDD" id="cd00364">
    <property type="entry name" value="Ribosomal_uS17"/>
    <property type="match status" value="1"/>
</dbReference>
<dbReference type="PANTHER" id="PTHR31775">
    <property type="entry name" value="OS02G0117200 PROTEIN"/>
    <property type="match status" value="1"/>
</dbReference>
<dbReference type="SUPFAM" id="SSF50249">
    <property type="entry name" value="Nucleic acid-binding proteins"/>
    <property type="match status" value="1"/>
</dbReference>
<dbReference type="InterPro" id="IPR000266">
    <property type="entry name" value="Ribosomal_uS17"/>
</dbReference>
<evidence type="ECO:0000256" key="7">
    <source>
        <dbReference type="SAM" id="MobiDB-lite"/>
    </source>
</evidence>
<dbReference type="Gene3D" id="2.40.50.1000">
    <property type="match status" value="1"/>
</dbReference>
<dbReference type="Pfam" id="PF03763">
    <property type="entry name" value="Remorin_C"/>
    <property type="match status" value="1"/>
</dbReference>